<protein>
    <submittedName>
        <fullName evidence="1">Uncharacterized protein</fullName>
    </submittedName>
</protein>
<comment type="caution">
    <text evidence="1">The sequence shown here is derived from an EMBL/GenBank/DDBJ whole genome shotgun (WGS) entry which is preliminary data.</text>
</comment>
<evidence type="ECO:0000313" key="2">
    <source>
        <dbReference type="Proteomes" id="UP000290481"/>
    </source>
</evidence>
<dbReference type="AlphaFoldDB" id="A0A4Q0HSB8"/>
<sequence length="350" mass="39805">MLPIKIQDGHEINKSNFLNITPSSKILNEVFQSNNLIDARLDIATKICDRFRREVEHLNNLIKATALDRSGWVINFNFCALDIFYAEAGQSLFAPQNTYELRVSLGVPVITLSVVLELMEILESTPPRIDEPENLIKPNSITVIFNNLTKEESVSDLAIELALDTCLLLYFHELSHILFGHCDYQTSDENELRAIELDADFNAGSFFCSLVSELPDPLRRPSSTNSITERLIRASFILGTILKACSTKSKKYHYPTVRVNCFVGGGAYYIRHSALNPNVTTDSQEDQYWEEQTNRIQPPLLEALRKSSLAYYAGTEIEIDKDRDEMDTITYTTRNRLKDGPLKHLKIPIR</sequence>
<dbReference type="EMBL" id="MZZJ01000005">
    <property type="protein sequence ID" value="RXE52121.1"/>
    <property type="molecule type" value="Genomic_DNA"/>
</dbReference>
<name>A0A4Q0HSB8_PSEAZ</name>
<gene>
    <name evidence="1" type="ORF">B4O85_12145</name>
</gene>
<dbReference type="RefSeq" id="WP_087715957.1">
    <property type="nucleotide sequence ID" value="NZ_MZZJ01000005.1"/>
</dbReference>
<reference evidence="1 2" key="1">
    <citation type="submission" date="2017-03" db="EMBL/GenBank/DDBJ databases">
        <title>Pseudomonas azotoformans: Salt tolerant bacteria having multiple plant growth promoting attributes.</title>
        <authorList>
            <person name="Srivastava A.K."/>
            <person name="Sharma A."/>
            <person name="Srivastava A.K."/>
            <person name="Jamali H."/>
            <person name="Yadav J."/>
            <person name="Srivastava R."/>
            <person name="Kashyap P.L."/>
            <person name="Chakdar H."/>
            <person name="Saxena A.K."/>
        </authorList>
    </citation>
    <scope>NUCLEOTIDE SEQUENCE [LARGE SCALE GENOMIC DNA]</scope>
    <source>
        <strain evidence="1 2">SC 14</strain>
    </source>
</reference>
<accession>A0A4Q0HSB8</accession>
<organism evidence="1 2">
    <name type="scientific">Pseudomonas azotoformans</name>
    <dbReference type="NCBI Taxonomy" id="47878"/>
    <lineage>
        <taxon>Bacteria</taxon>
        <taxon>Pseudomonadati</taxon>
        <taxon>Pseudomonadota</taxon>
        <taxon>Gammaproteobacteria</taxon>
        <taxon>Pseudomonadales</taxon>
        <taxon>Pseudomonadaceae</taxon>
        <taxon>Pseudomonas</taxon>
    </lineage>
</organism>
<dbReference type="Proteomes" id="UP000290481">
    <property type="component" value="Unassembled WGS sequence"/>
</dbReference>
<evidence type="ECO:0000313" key="1">
    <source>
        <dbReference type="EMBL" id="RXE52121.1"/>
    </source>
</evidence>
<proteinExistence type="predicted"/>